<evidence type="ECO:0000256" key="4">
    <source>
        <dbReference type="PROSITE-ProRule" id="PRU00035"/>
    </source>
</evidence>
<dbReference type="eggNOG" id="KOG1474">
    <property type="taxonomic scope" value="Eukaryota"/>
</dbReference>
<dbReference type="InterPro" id="IPR036427">
    <property type="entry name" value="Bromodomain-like_sf"/>
</dbReference>
<dbReference type="EMBL" id="GL376631">
    <property type="status" value="NOT_ANNOTATED_CDS"/>
    <property type="molecule type" value="Genomic_DNA"/>
</dbReference>
<dbReference type="EnsemblProtists" id="PYU1_T004735">
    <property type="protein sequence ID" value="PYU1_T004735"/>
    <property type="gene ID" value="PYU1_G004724"/>
</dbReference>
<dbReference type="Gene3D" id="1.20.1270.220">
    <property type="match status" value="1"/>
</dbReference>
<evidence type="ECO:0008006" key="10">
    <source>
        <dbReference type="Google" id="ProtNLM"/>
    </source>
</evidence>
<protein>
    <recommendedName>
        <fullName evidence="10">Bromo domain-containing protein</fullName>
    </recommendedName>
</protein>
<dbReference type="InterPro" id="IPR001487">
    <property type="entry name" value="Bromodomain"/>
</dbReference>
<evidence type="ECO:0000256" key="5">
    <source>
        <dbReference type="SAM" id="MobiDB-lite"/>
    </source>
</evidence>
<dbReference type="PRINTS" id="PR00503">
    <property type="entry name" value="BROMODOMAIN"/>
</dbReference>
<evidence type="ECO:0000256" key="1">
    <source>
        <dbReference type="ARBA" id="ARBA00023015"/>
    </source>
</evidence>
<dbReference type="SUPFAM" id="SSF47370">
    <property type="entry name" value="Bromodomain"/>
    <property type="match status" value="1"/>
</dbReference>
<feature type="compositionally biased region" description="Polar residues" evidence="5">
    <location>
        <begin position="877"/>
        <end position="897"/>
    </location>
</feature>
<evidence type="ECO:0000313" key="9">
    <source>
        <dbReference type="Proteomes" id="UP000019132"/>
    </source>
</evidence>
<feature type="region of interest" description="Disordered" evidence="5">
    <location>
        <begin position="711"/>
        <end position="737"/>
    </location>
</feature>
<dbReference type="PROSITE" id="PS51525">
    <property type="entry name" value="NET"/>
    <property type="match status" value="1"/>
</dbReference>
<dbReference type="Proteomes" id="UP000019132">
    <property type="component" value="Unassembled WGS sequence"/>
</dbReference>
<feature type="compositionally biased region" description="Low complexity" evidence="5">
    <location>
        <begin position="77"/>
        <end position="105"/>
    </location>
</feature>
<name>K3WIE3_GLOUD</name>
<dbReference type="PROSITE" id="PS00633">
    <property type="entry name" value="BROMODOMAIN_1"/>
    <property type="match status" value="1"/>
</dbReference>
<feature type="compositionally biased region" description="Basic and acidic residues" evidence="5">
    <location>
        <begin position="112"/>
        <end position="123"/>
    </location>
</feature>
<dbReference type="InterPro" id="IPR027353">
    <property type="entry name" value="NET_dom"/>
</dbReference>
<dbReference type="AlphaFoldDB" id="K3WIE3"/>
<dbReference type="PANTHER" id="PTHR45926">
    <property type="entry name" value="OSJNBA0053K19.4 PROTEIN"/>
    <property type="match status" value="1"/>
</dbReference>
<feature type="compositionally biased region" description="Polar residues" evidence="5">
    <location>
        <begin position="828"/>
        <end position="848"/>
    </location>
</feature>
<feature type="domain" description="NET" evidence="7">
    <location>
        <begin position="635"/>
        <end position="718"/>
    </location>
</feature>
<sequence length="1007" mass="111353">TTSPITHSPQQPDHVFQTTAIEVVESGKALSWNAENTVEARSGGSASKGVECVRVCVMMVEQQQTQKCSPTQDMNGTVTPTETTAATANSNTSTMTPTKSSENGSASGGANGDEKLDEKKPDMSAKNAAQISSTTTTTVNTTSEVNGNSQLQSSAFDLPREVTQYSPLLVGKYYIQDRRAVWTGRWGMTEAAFEENGVTSPFEMKSQEDVYIPTCTSSSDIIHPAFADGSLARSSRIENVPASEICPAYFGYETDSSVRSAMPFHSKYTGFFQIQAMKGKPQTVTEKDVEIRFVHDPSLPSHFLVSGSGENRFGLFSLHGSLHKETNELRVYKVYKPKTKEKRTLPRRGRASKVAAQASTLKLPTKAPAPPVAVVTPPAAAHVPEPVSVVAPRNVVMPTVDYNSPSVVARGRSERKRVAPAHLREENVIEFDRIPHSVKKCHSILKGLMVNPKAGPFLTPVDPVALGIPDYFQVIKEPMDLGTIRQNLEGGYYDDASVFADHVRLVFRNAMLYNAAHSQVHIFAQKLSEDFEKRIKSLNLKAAVNEKLGDKPKLMKTKKERKSESGHSSKKVKGGKGAKGNTKRRVSGDDQGLIMSLKEDIERLKATLEQLQPSAVKIVTPKSSKPAARPFKMEDLTEEELNEPMSQMDKARLSADIRSLPQDKINRVLQIIAEAVPVAKLANEYDEVEIDINAFDTRCLRMLEGYVRENGIGRKRKRPTTTKKGKTSPPVNRLKSAKVAALNIRNRQEELKHQLAAIDNDGPHASHEKRHDHDVVMTDADGGVEADDADKKDADSSSDSSSSSSDSSDSDSDSDSDSESDGGAPIQRSPSLVSAPVLSQISDSSSSRTAKKIRDEISSSEPLKVENRGAWSLLAQKESSNGKSPINSEESHTSSLWMSARSMEQMKQQKLQQKEKERSEEFEAQRRREVEQRERDKEREREEMERRKQALEAQEVRVREERVREAERARAAQRAVEREKLTRDDDTGHHEHTLTEDLESFSSSSFL</sequence>
<dbReference type="PROSITE" id="PS50014">
    <property type="entry name" value="BROMODOMAIN_2"/>
    <property type="match status" value="1"/>
</dbReference>
<evidence type="ECO:0000313" key="8">
    <source>
        <dbReference type="EnsemblProtists" id="PYU1_T004735"/>
    </source>
</evidence>
<organism evidence="8 9">
    <name type="scientific">Globisporangium ultimum (strain ATCC 200006 / CBS 805.95 / DAOM BR144)</name>
    <name type="common">Pythium ultimum</name>
    <dbReference type="NCBI Taxonomy" id="431595"/>
    <lineage>
        <taxon>Eukaryota</taxon>
        <taxon>Sar</taxon>
        <taxon>Stramenopiles</taxon>
        <taxon>Oomycota</taxon>
        <taxon>Peronosporomycetes</taxon>
        <taxon>Pythiales</taxon>
        <taxon>Pythiaceae</taxon>
        <taxon>Globisporangium</taxon>
    </lineage>
</organism>
<dbReference type="Pfam" id="PF17035">
    <property type="entry name" value="BET"/>
    <property type="match status" value="1"/>
</dbReference>
<feature type="region of interest" description="Disordered" evidence="5">
    <location>
        <begin position="63"/>
        <end position="146"/>
    </location>
</feature>
<dbReference type="HOGENOM" id="CLU_015264_0_0_1"/>
<dbReference type="VEuPathDB" id="FungiDB:PYU1_G004724"/>
<keyword evidence="9" id="KW-1185">Reference proteome</keyword>
<feature type="compositionally biased region" description="Basic and acidic residues" evidence="5">
    <location>
        <begin position="852"/>
        <end position="867"/>
    </location>
</feature>
<feature type="compositionally biased region" description="Basic and acidic residues" evidence="5">
    <location>
        <begin position="912"/>
        <end position="995"/>
    </location>
</feature>
<feature type="domain" description="Bromo" evidence="6">
    <location>
        <begin position="449"/>
        <end position="521"/>
    </location>
</feature>
<feature type="compositionally biased region" description="Basic residues" evidence="5">
    <location>
        <begin position="713"/>
        <end position="726"/>
    </location>
</feature>
<feature type="compositionally biased region" description="Basic residues" evidence="5">
    <location>
        <begin position="568"/>
        <end position="585"/>
    </location>
</feature>
<reference evidence="9" key="1">
    <citation type="journal article" date="2010" name="Genome Biol.">
        <title>Genome sequence of the necrotrophic plant pathogen Pythium ultimum reveals original pathogenicity mechanisms and effector repertoire.</title>
        <authorList>
            <person name="Levesque C.A."/>
            <person name="Brouwer H."/>
            <person name="Cano L."/>
            <person name="Hamilton J.P."/>
            <person name="Holt C."/>
            <person name="Huitema E."/>
            <person name="Raffaele S."/>
            <person name="Robideau G.P."/>
            <person name="Thines M."/>
            <person name="Win J."/>
            <person name="Zerillo M.M."/>
            <person name="Beakes G.W."/>
            <person name="Boore J.L."/>
            <person name="Busam D."/>
            <person name="Dumas B."/>
            <person name="Ferriera S."/>
            <person name="Fuerstenberg S.I."/>
            <person name="Gachon C.M."/>
            <person name="Gaulin E."/>
            <person name="Govers F."/>
            <person name="Grenville-Briggs L."/>
            <person name="Horner N."/>
            <person name="Hostetler J."/>
            <person name="Jiang R.H."/>
            <person name="Johnson J."/>
            <person name="Krajaejun T."/>
            <person name="Lin H."/>
            <person name="Meijer H.J."/>
            <person name="Moore B."/>
            <person name="Morris P."/>
            <person name="Phuntmart V."/>
            <person name="Puiu D."/>
            <person name="Shetty J."/>
            <person name="Stajich J.E."/>
            <person name="Tripathy S."/>
            <person name="Wawra S."/>
            <person name="van West P."/>
            <person name="Whitty B.R."/>
            <person name="Coutinho P.M."/>
            <person name="Henrissat B."/>
            <person name="Martin F."/>
            <person name="Thomas P.D."/>
            <person name="Tyler B.M."/>
            <person name="De Vries R.P."/>
            <person name="Kamoun S."/>
            <person name="Yandell M."/>
            <person name="Tisserat N."/>
            <person name="Buell C.R."/>
        </authorList>
    </citation>
    <scope>NUCLEOTIDE SEQUENCE</scope>
    <source>
        <strain evidence="9">DAOM:BR144</strain>
    </source>
</reference>
<keyword evidence="1" id="KW-0805">Transcription regulation</keyword>
<dbReference type="InParanoid" id="K3WIE3"/>
<evidence type="ECO:0000256" key="3">
    <source>
        <dbReference type="ARBA" id="ARBA00023163"/>
    </source>
</evidence>
<evidence type="ECO:0000259" key="6">
    <source>
        <dbReference type="PROSITE" id="PS50014"/>
    </source>
</evidence>
<feature type="compositionally biased region" description="Acidic residues" evidence="5">
    <location>
        <begin position="808"/>
        <end position="820"/>
    </location>
</feature>
<evidence type="ECO:0000256" key="2">
    <source>
        <dbReference type="ARBA" id="ARBA00023117"/>
    </source>
</evidence>
<proteinExistence type="predicted"/>
<feature type="compositionally biased region" description="Low complexity" evidence="5">
    <location>
        <begin position="797"/>
        <end position="807"/>
    </location>
</feature>
<dbReference type="InterPro" id="IPR038336">
    <property type="entry name" value="NET_sf"/>
</dbReference>
<evidence type="ECO:0000259" key="7">
    <source>
        <dbReference type="PROSITE" id="PS51525"/>
    </source>
</evidence>
<keyword evidence="2 4" id="KW-0103">Bromodomain</keyword>
<dbReference type="SMART" id="SM00297">
    <property type="entry name" value="BROMO"/>
    <property type="match status" value="1"/>
</dbReference>
<keyword evidence="3" id="KW-0804">Transcription</keyword>
<dbReference type="STRING" id="431595.K3WIE3"/>
<accession>K3WIE3</accession>
<reference evidence="9" key="2">
    <citation type="submission" date="2010-04" db="EMBL/GenBank/DDBJ databases">
        <authorList>
            <person name="Buell R."/>
            <person name="Hamilton J."/>
            <person name="Hostetler J."/>
        </authorList>
    </citation>
    <scope>NUCLEOTIDE SEQUENCE [LARGE SCALE GENOMIC DNA]</scope>
    <source>
        <strain evidence="9">DAOM:BR144</strain>
    </source>
</reference>
<reference evidence="8" key="3">
    <citation type="submission" date="2015-02" db="UniProtKB">
        <authorList>
            <consortium name="EnsemblProtists"/>
        </authorList>
    </citation>
    <scope>IDENTIFICATION</scope>
    <source>
        <strain evidence="8">DAOM BR144</strain>
    </source>
</reference>
<dbReference type="Gene3D" id="1.20.920.10">
    <property type="entry name" value="Bromodomain-like"/>
    <property type="match status" value="1"/>
</dbReference>
<feature type="region of interest" description="Disordered" evidence="5">
    <location>
        <begin position="549"/>
        <end position="589"/>
    </location>
</feature>
<dbReference type="Pfam" id="PF00439">
    <property type="entry name" value="Bromodomain"/>
    <property type="match status" value="1"/>
</dbReference>
<dbReference type="OMA" id="ARPFKME"/>
<feature type="compositionally biased region" description="Polar residues" evidence="5">
    <location>
        <begin position="64"/>
        <end position="76"/>
    </location>
</feature>
<feature type="region of interest" description="Disordered" evidence="5">
    <location>
        <begin position="783"/>
        <end position="1007"/>
    </location>
</feature>
<feature type="compositionally biased region" description="Low complexity" evidence="5">
    <location>
        <begin position="132"/>
        <end position="143"/>
    </location>
</feature>
<dbReference type="InterPro" id="IPR018359">
    <property type="entry name" value="Bromodomain_CS"/>
</dbReference>